<comment type="caution">
    <text evidence="4">The sequence shown here is derived from an EMBL/GenBank/DDBJ whole genome shotgun (WGS) entry which is preliminary data.</text>
</comment>
<dbReference type="PROSITE" id="PS50005">
    <property type="entry name" value="TPR"/>
    <property type="match status" value="2"/>
</dbReference>
<dbReference type="InterPro" id="IPR011990">
    <property type="entry name" value="TPR-like_helical_dom_sf"/>
</dbReference>
<dbReference type="PANTHER" id="PTHR37422">
    <property type="entry name" value="TEICHURONIC ACID BIOSYNTHESIS PROTEIN TUAE"/>
    <property type="match status" value="1"/>
</dbReference>
<keyword evidence="3" id="KW-0812">Transmembrane</keyword>
<feature type="transmembrane region" description="Helical" evidence="3">
    <location>
        <begin position="154"/>
        <end position="177"/>
    </location>
</feature>
<feature type="transmembrane region" description="Helical" evidence="3">
    <location>
        <begin position="90"/>
        <end position="113"/>
    </location>
</feature>
<reference evidence="4 5" key="1">
    <citation type="journal article" date="2016" name="Nat. Commun.">
        <title>Thousands of microbial genomes shed light on interconnected biogeochemical processes in an aquifer system.</title>
        <authorList>
            <person name="Anantharaman K."/>
            <person name="Brown C.T."/>
            <person name="Hug L.A."/>
            <person name="Sharon I."/>
            <person name="Castelle C.J."/>
            <person name="Probst A.J."/>
            <person name="Thomas B.C."/>
            <person name="Singh A."/>
            <person name="Wilkins M.J."/>
            <person name="Karaoz U."/>
            <person name="Brodie E.L."/>
            <person name="Williams K.H."/>
            <person name="Hubbard S.S."/>
            <person name="Banfield J.F."/>
        </authorList>
    </citation>
    <scope>NUCLEOTIDE SEQUENCE [LARGE SCALE GENOMIC DNA]</scope>
</reference>
<keyword evidence="3" id="KW-1133">Transmembrane helix</keyword>
<feature type="transmembrane region" description="Helical" evidence="3">
    <location>
        <begin position="222"/>
        <end position="241"/>
    </location>
</feature>
<name>A0A1G2KMY2_9BACT</name>
<accession>A0A1G2KMY2</accession>
<dbReference type="EMBL" id="MHQI01000007">
    <property type="protein sequence ID" value="OHA00743.1"/>
    <property type="molecule type" value="Genomic_DNA"/>
</dbReference>
<feature type="repeat" description="TPR" evidence="1">
    <location>
        <begin position="769"/>
        <end position="802"/>
    </location>
</feature>
<keyword evidence="3" id="KW-0472">Membrane</keyword>
<feature type="transmembrane region" description="Helical" evidence="3">
    <location>
        <begin position="197"/>
        <end position="215"/>
    </location>
</feature>
<evidence type="ECO:0000256" key="3">
    <source>
        <dbReference type="SAM" id="Phobius"/>
    </source>
</evidence>
<feature type="transmembrane region" description="Helical" evidence="3">
    <location>
        <begin position="34"/>
        <end position="54"/>
    </location>
</feature>
<feature type="transmembrane region" description="Helical" evidence="3">
    <location>
        <begin position="272"/>
        <end position="290"/>
    </location>
</feature>
<feature type="transmembrane region" description="Helical" evidence="3">
    <location>
        <begin position="247"/>
        <end position="265"/>
    </location>
</feature>
<sequence length="844" mass="92936">MEYEHITTEYVSEEVGVAALGDQFYEGLLRGSRFILYVFMALLPLGFIPWQGGVEYGREITFGVFILCAGILWLLSILTKGEIRWRHSFIVYAALLLAAVFGLSAAFSKAPLVSLIFAEVSGEKFATLILGIVAMVLFANIMRSSRAVGVSLMVLILSSAVLGVLGLIHFFIGFSLYGLIAPFSVELGFNPVGTVNGLALFYAALLMMGMWFLVSYRSFNPLVRYLLLASLFIFFANIFFINFRISWIVLLGTAIVLFSFLFRTVRTSGVSFGYLSALGLIAVSIVMLLIKTPLVALQFQPEAAPSLRSTVTVTKAVFAEGPKSILLGSGPGTFGLDWNLYKPSSVNQSLFWNIRFNQGFSWFATLVPTTGVLGALSFLIFLAVSLFLFLKVLLFSPERKTTFSLGLFLGFAALALGAFLYAATLTLVLTLFIFIGLLSSLLTRGDIEGGSEPSDFAGRALPSWGGGTNARWLHLDLVDQRIGLESPWALFLSSLILVSLLSFGIAALYWEVGRVRSVFAQQDGVRLLQSGDITEALERFGMALEIEGNNFRVYQNAVQMQIQHIQKLIGRASGGENVQQEFQAAVASAVSNSDRAVALHPVEPGVWRTRGALYELLIPFFPGVERLAFENYRKAAEFDPLNPSVYSEWGRAGLAYADRLRLLVGQTRGPERVQVEEARIKTLDEVVLVLNKAVELKPDFATAHFLLSQAAIRANNIQFAIASTENAKQSAPFDIGIAFQLGLLYYQNGDFDRAKAEFERTVVLNTNYSNARYFLGLIYDRNGDRDAAIVEFERIEALNPANEEVKRILLNLRRGGRALEGIVPPAEPPETRQTAPVPAEEIQP</sequence>
<dbReference type="AlphaFoldDB" id="A0A1G2KMY2"/>
<feature type="transmembrane region" description="Helical" evidence="3">
    <location>
        <begin position="372"/>
        <end position="395"/>
    </location>
</feature>
<evidence type="ECO:0000256" key="1">
    <source>
        <dbReference type="PROSITE-ProRule" id="PRU00339"/>
    </source>
</evidence>
<dbReference type="Proteomes" id="UP000179023">
    <property type="component" value="Unassembled WGS sequence"/>
</dbReference>
<dbReference type="PANTHER" id="PTHR37422:SF13">
    <property type="entry name" value="LIPOPOLYSACCHARIDE BIOSYNTHESIS PROTEIN PA4999-RELATED"/>
    <property type="match status" value="1"/>
</dbReference>
<keyword evidence="1" id="KW-0802">TPR repeat</keyword>
<feature type="transmembrane region" description="Helical" evidence="3">
    <location>
        <begin position="60"/>
        <end position="78"/>
    </location>
</feature>
<dbReference type="Pfam" id="PF13432">
    <property type="entry name" value="TPR_16"/>
    <property type="match status" value="1"/>
</dbReference>
<feature type="region of interest" description="Disordered" evidence="2">
    <location>
        <begin position="820"/>
        <end position="844"/>
    </location>
</feature>
<feature type="transmembrane region" description="Helical" evidence="3">
    <location>
        <begin position="125"/>
        <end position="142"/>
    </location>
</feature>
<organism evidence="4 5">
    <name type="scientific">Candidatus Sungbacteria bacterium RIFCSPHIGHO2_02_FULL_47_11</name>
    <dbReference type="NCBI Taxonomy" id="1802270"/>
    <lineage>
        <taxon>Bacteria</taxon>
        <taxon>Candidatus Sungiibacteriota</taxon>
    </lineage>
</organism>
<dbReference type="Gene3D" id="1.25.40.10">
    <property type="entry name" value="Tetratricopeptide repeat domain"/>
    <property type="match status" value="2"/>
</dbReference>
<protein>
    <submittedName>
        <fullName evidence="4">Uncharacterized protein</fullName>
    </submittedName>
</protein>
<dbReference type="InterPro" id="IPR019734">
    <property type="entry name" value="TPR_rpt"/>
</dbReference>
<dbReference type="SMART" id="SM00028">
    <property type="entry name" value="TPR"/>
    <property type="match status" value="4"/>
</dbReference>
<evidence type="ECO:0000256" key="2">
    <source>
        <dbReference type="SAM" id="MobiDB-lite"/>
    </source>
</evidence>
<gene>
    <name evidence="4" type="ORF">A3C07_02515</name>
</gene>
<dbReference type="InterPro" id="IPR051533">
    <property type="entry name" value="WaaL-like"/>
</dbReference>
<dbReference type="SUPFAM" id="SSF48452">
    <property type="entry name" value="TPR-like"/>
    <property type="match status" value="2"/>
</dbReference>
<evidence type="ECO:0000313" key="5">
    <source>
        <dbReference type="Proteomes" id="UP000179023"/>
    </source>
</evidence>
<feature type="repeat" description="TPR" evidence="1">
    <location>
        <begin position="735"/>
        <end position="768"/>
    </location>
</feature>
<feature type="transmembrane region" description="Helical" evidence="3">
    <location>
        <begin position="407"/>
        <end position="435"/>
    </location>
</feature>
<proteinExistence type="predicted"/>
<feature type="transmembrane region" description="Helical" evidence="3">
    <location>
        <begin position="488"/>
        <end position="510"/>
    </location>
</feature>
<dbReference type="STRING" id="1802270.A3C07_02515"/>
<evidence type="ECO:0000313" key="4">
    <source>
        <dbReference type="EMBL" id="OHA00743.1"/>
    </source>
</evidence>